<reference evidence="1 2" key="1">
    <citation type="journal article" date="2015" name="Nature">
        <title>rRNA introns, odd ribosomes, and small enigmatic genomes across a large radiation of phyla.</title>
        <authorList>
            <person name="Brown C.T."/>
            <person name="Hug L.A."/>
            <person name="Thomas B.C."/>
            <person name="Sharon I."/>
            <person name="Castelle C.J."/>
            <person name="Singh A."/>
            <person name="Wilkins M.J."/>
            <person name="Williams K.H."/>
            <person name="Banfield J.F."/>
        </authorList>
    </citation>
    <scope>NUCLEOTIDE SEQUENCE [LARGE SCALE GENOMIC DNA]</scope>
</reference>
<dbReference type="STRING" id="1618550.UT39_C0010G0018"/>
<dbReference type="AlphaFoldDB" id="A0A0G0QLD1"/>
<dbReference type="Proteomes" id="UP000034246">
    <property type="component" value="Unassembled WGS sequence"/>
</dbReference>
<sequence length="93" mass="10653">MKRRKPVDQRITIEVDGQPRRLDWIAENKPQVLAKLVLGGGLKDERDPEGNTTLNPSVAWSALYKRGWTRQTVFDKCKEWGLDAGILGHIERE</sequence>
<gene>
    <name evidence="1" type="ORF">UT39_C0010G0018</name>
</gene>
<evidence type="ECO:0000313" key="1">
    <source>
        <dbReference type="EMBL" id="KKR11185.1"/>
    </source>
</evidence>
<comment type="caution">
    <text evidence="1">The sequence shown here is derived from an EMBL/GenBank/DDBJ whole genome shotgun (WGS) entry which is preliminary data.</text>
</comment>
<accession>A0A0G0QLD1</accession>
<protein>
    <submittedName>
        <fullName evidence="1">Uncharacterized protein</fullName>
    </submittedName>
</protein>
<organism evidence="1 2">
    <name type="scientific">Candidatus Woesebacteria bacterium GW2011_GWA1_39_21</name>
    <dbReference type="NCBI Taxonomy" id="1618550"/>
    <lineage>
        <taxon>Bacteria</taxon>
        <taxon>Candidatus Woeseibacteriota</taxon>
    </lineage>
</organism>
<name>A0A0G0QLD1_9BACT</name>
<dbReference type="EMBL" id="LBWP01000010">
    <property type="protein sequence ID" value="KKR11185.1"/>
    <property type="molecule type" value="Genomic_DNA"/>
</dbReference>
<proteinExistence type="predicted"/>
<evidence type="ECO:0000313" key="2">
    <source>
        <dbReference type="Proteomes" id="UP000034246"/>
    </source>
</evidence>